<accession>A0A3G4ZXP0</accession>
<reference evidence="1" key="1">
    <citation type="submission" date="2018-10" db="EMBL/GenBank/DDBJ databases">
        <title>Hidden diversity of soil giant viruses.</title>
        <authorList>
            <person name="Schulz F."/>
            <person name="Alteio L."/>
            <person name="Goudeau D."/>
            <person name="Ryan E.M."/>
            <person name="Malmstrom R.R."/>
            <person name="Blanchard J."/>
            <person name="Woyke T."/>
        </authorList>
    </citation>
    <scope>NUCLEOTIDE SEQUENCE</scope>
    <source>
        <strain evidence="1">FNV1</strain>
    </source>
</reference>
<organism evidence="1">
    <name type="scientific">Faunusvirus sp</name>
    <dbReference type="NCBI Taxonomy" id="2487766"/>
    <lineage>
        <taxon>Viruses</taxon>
        <taxon>Varidnaviria</taxon>
        <taxon>Bamfordvirae</taxon>
        <taxon>Nucleocytoviricota</taxon>
        <taxon>Megaviricetes</taxon>
        <taxon>Imitervirales</taxon>
        <taxon>Mimiviridae</taxon>
    </lineage>
</organism>
<proteinExistence type="predicted"/>
<protein>
    <submittedName>
        <fullName evidence="1">Uncharacterized protein</fullName>
    </submittedName>
</protein>
<sequence length="65" mass="7889">MIYYMNQETKNFVELAESKDEDKCIEYINKHTTFYNNQFDYIIYGQEFKSLTPLMFVCELELIPT</sequence>
<name>A0A3G4ZXP0_9VIRU</name>
<gene>
    <name evidence="1" type="ORF">Faunusvirus35_7</name>
</gene>
<dbReference type="EMBL" id="MK072166">
    <property type="protein sequence ID" value="AYV79668.1"/>
    <property type="molecule type" value="Genomic_DNA"/>
</dbReference>
<evidence type="ECO:0000313" key="1">
    <source>
        <dbReference type="EMBL" id="AYV79668.1"/>
    </source>
</evidence>